<feature type="domain" description="PPM-type phosphatase" evidence="3">
    <location>
        <begin position="169"/>
        <end position="386"/>
    </location>
</feature>
<dbReference type="InterPro" id="IPR001932">
    <property type="entry name" value="PPM-type_phosphatase-like_dom"/>
</dbReference>
<evidence type="ECO:0000313" key="5">
    <source>
        <dbReference type="Proteomes" id="UP001058461"/>
    </source>
</evidence>
<dbReference type="Proteomes" id="UP001058461">
    <property type="component" value="Chromosome"/>
</dbReference>
<dbReference type="Pfam" id="PF07228">
    <property type="entry name" value="SpoIIE"/>
    <property type="match status" value="1"/>
</dbReference>
<protein>
    <submittedName>
        <fullName evidence="4">SpoIIE family protein phosphatase</fullName>
    </submittedName>
</protein>
<name>A0ABY5HND9_9GAMM</name>
<evidence type="ECO:0000259" key="3">
    <source>
        <dbReference type="SMART" id="SM00331"/>
    </source>
</evidence>
<keyword evidence="2" id="KW-0175">Coiled coil</keyword>
<dbReference type="InterPro" id="IPR036457">
    <property type="entry name" value="PPM-type-like_dom_sf"/>
</dbReference>
<organism evidence="4 5">
    <name type="scientific">Marinobacterium rhizophilum</name>
    <dbReference type="NCBI Taxonomy" id="420402"/>
    <lineage>
        <taxon>Bacteria</taxon>
        <taxon>Pseudomonadati</taxon>
        <taxon>Pseudomonadota</taxon>
        <taxon>Gammaproteobacteria</taxon>
        <taxon>Oceanospirillales</taxon>
        <taxon>Oceanospirillaceae</taxon>
        <taxon>Marinobacterium</taxon>
    </lineage>
</organism>
<dbReference type="EMBL" id="CP073347">
    <property type="protein sequence ID" value="UTW13808.1"/>
    <property type="molecule type" value="Genomic_DNA"/>
</dbReference>
<feature type="coiled-coil region" evidence="2">
    <location>
        <begin position="131"/>
        <end position="161"/>
    </location>
</feature>
<evidence type="ECO:0000313" key="4">
    <source>
        <dbReference type="EMBL" id="UTW13808.1"/>
    </source>
</evidence>
<dbReference type="PANTHER" id="PTHR43156:SF2">
    <property type="entry name" value="STAGE II SPORULATION PROTEIN E"/>
    <property type="match status" value="1"/>
</dbReference>
<keyword evidence="5" id="KW-1185">Reference proteome</keyword>
<evidence type="ECO:0000256" key="1">
    <source>
        <dbReference type="ARBA" id="ARBA00022801"/>
    </source>
</evidence>
<dbReference type="Gene3D" id="3.60.40.10">
    <property type="entry name" value="PPM-type phosphatase domain"/>
    <property type="match status" value="1"/>
</dbReference>
<proteinExistence type="predicted"/>
<reference evidence="4" key="1">
    <citation type="submission" date="2021-04" db="EMBL/GenBank/DDBJ databases">
        <title>Oceanospirillales bacteria with DddD are important DMSP degraders in coastal seawater.</title>
        <authorList>
            <person name="Liu J."/>
        </authorList>
    </citation>
    <scope>NUCLEOTIDE SEQUENCE</scope>
    <source>
        <strain evidence="4">D13-1</strain>
    </source>
</reference>
<dbReference type="InterPro" id="IPR052016">
    <property type="entry name" value="Bact_Sigma-Reg"/>
</dbReference>
<dbReference type="PANTHER" id="PTHR43156">
    <property type="entry name" value="STAGE II SPORULATION PROTEIN E-RELATED"/>
    <property type="match status" value="1"/>
</dbReference>
<gene>
    <name evidence="4" type="ORF">KDW95_09295</name>
</gene>
<sequence length="391" mass="43042">MSHPCHRILLVESDTQLIDQIFELSEQVEAFRLQILKASDTAALDSLLEHYEFSLAVVNVQRLPPERSLNDLCIRFHPKPVLALVPDLDAAHLLSGLRAGASDIYSYRCLNYEAQAFVATLSRLLSRAAQLEAAHRYRESLERSLDELREDQMAAQQVQQNLLPAKLQSIGGVSFAYDLTPSLVLSGDFVDVAPLDDHLTLFYLADVSGHGASSALVTVLLKNMTNRVLRAHQRDTPLSELSPASTLYVLNRELLDTGLGKHFTIFAGILDARNSTLKYAVGGHHPMPVLNQGGEARFLTGRGMPVGLFDEPFFDEHELHLADTFSLTLFSDGVLEVMAKEGSLDKREERLRELVAAGVVMPDDLLESVLGSASCPDDIAILTLYRGALDA</sequence>
<dbReference type="RefSeq" id="WP_255855997.1">
    <property type="nucleotide sequence ID" value="NZ_CP073347.1"/>
</dbReference>
<keyword evidence="1" id="KW-0378">Hydrolase</keyword>
<evidence type="ECO:0000256" key="2">
    <source>
        <dbReference type="SAM" id="Coils"/>
    </source>
</evidence>
<accession>A0ABY5HND9</accession>
<dbReference type="SMART" id="SM00331">
    <property type="entry name" value="PP2C_SIG"/>
    <property type="match status" value="1"/>
</dbReference>